<dbReference type="InterPro" id="IPR002885">
    <property type="entry name" value="PPR_rpt"/>
</dbReference>
<evidence type="ECO:0000256" key="3">
    <source>
        <dbReference type="ARBA" id="ARBA00022730"/>
    </source>
</evidence>
<comment type="subcellular location">
    <subcellularLocation>
        <location evidence="1">Mitochondrion</location>
    </subcellularLocation>
</comment>
<keyword evidence="4" id="KW-0677">Repeat</keyword>
<evidence type="ECO:0000313" key="13">
    <source>
        <dbReference type="Ensembl" id="ENSCMIP00000026324.1"/>
    </source>
</evidence>
<keyword evidence="3" id="KW-0699">rRNA-binding</keyword>
<dbReference type="InterPro" id="IPR037387">
    <property type="entry name" value="PTCD3"/>
</dbReference>
<keyword evidence="10" id="KW-0687">Ribonucleoprotein</keyword>
<dbReference type="GeneTree" id="ENSGT00390000016876"/>
<evidence type="ECO:0000256" key="5">
    <source>
        <dbReference type="ARBA" id="ARBA00022845"/>
    </source>
</evidence>
<evidence type="ECO:0000256" key="8">
    <source>
        <dbReference type="ARBA" id="ARBA00022980"/>
    </source>
</evidence>
<evidence type="ECO:0000313" key="14">
    <source>
        <dbReference type="Proteomes" id="UP000314986"/>
    </source>
</evidence>
<reference evidence="14" key="1">
    <citation type="journal article" date="2006" name="Science">
        <title>Ancient noncoding elements conserved in the human genome.</title>
        <authorList>
            <person name="Venkatesh B."/>
            <person name="Kirkness E.F."/>
            <person name="Loh Y.H."/>
            <person name="Halpern A.L."/>
            <person name="Lee A.P."/>
            <person name="Johnson J."/>
            <person name="Dandona N."/>
            <person name="Viswanathan L.D."/>
            <person name="Tay A."/>
            <person name="Venter J.C."/>
            <person name="Strausberg R.L."/>
            <person name="Brenner S."/>
        </authorList>
    </citation>
    <scope>NUCLEOTIDE SEQUENCE [LARGE SCALE GENOMIC DNA]</scope>
</reference>
<protein>
    <recommendedName>
        <fullName evidence="11">Small ribosomal subunit protein mS39</fullName>
    </recommendedName>
</protein>
<evidence type="ECO:0000256" key="2">
    <source>
        <dbReference type="ARBA" id="ARBA00008551"/>
    </source>
</evidence>
<dbReference type="OrthoDB" id="185373at2759"/>
<keyword evidence="14" id="KW-1185">Reference proteome</keyword>
<dbReference type="CTD" id="55037"/>
<dbReference type="Gene3D" id="1.25.40.10">
    <property type="entry name" value="Tetratricopeptide repeat domain"/>
    <property type="match status" value="2"/>
</dbReference>
<accession>A0A4W3I8A9</accession>
<comment type="similarity">
    <text evidence="2">Belongs to the mitochondrion-specific ribosomal protein mS39 family.</text>
</comment>
<dbReference type="GO" id="GO:0006417">
    <property type="term" value="P:regulation of translation"/>
    <property type="evidence" value="ECO:0007669"/>
    <property type="project" value="UniProtKB-KW"/>
</dbReference>
<feature type="repeat" description="PPR" evidence="12">
    <location>
        <begin position="329"/>
        <end position="365"/>
    </location>
</feature>
<dbReference type="GO" id="GO:0032543">
    <property type="term" value="P:mitochondrial translation"/>
    <property type="evidence" value="ECO:0007669"/>
    <property type="project" value="InterPro"/>
</dbReference>
<keyword evidence="9" id="KW-0496">Mitochondrion</keyword>
<keyword evidence="6" id="KW-0694">RNA-binding</keyword>
<dbReference type="AlphaFoldDB" id="A0A4W3I8A9"/>
<sequence length="679" mass="76979">MAAVPCARAWRQFARCNGCGGLRRVGLAPRSYSSSRLLCQQIAPSQTGSAEEIVIPRKKTWDKLAVLQALASTVNRDPTAAHYRFQDDSYLIPKTSPEFRLYSLSQESGRTAAKYIFSNYPNFFQRDFAEPSIPCLMPQQLEPLIEEISEAALKERIQLRKVKDSVSLYDQLVQAGTPLSLGTTNGLLDLLCVYGDQEPPSDDQIELGEGESLPAAMNTQKRRGRLRKASELLTITWRDNNNAERIFNLMPERNEHSFCTLIRGMVKFGAYTKAINMYTDLLNNRMKADVHTFNALIAAAPELKEKYNEKLDFIVDLLKQMAEQEVRPNLLTFNSVLKSFRRCGAYAKGPSLQVVNEMKALGIEPCLATFDHLLAIFSKSVIAGRSQADIIFKIFDEMEQKYFVPQDPDDVYFFTNAIKVCLNLKDLELSYRVQKIVETGDNRKLLGDPYQQSIYYGRLFTMVCMMENIDMVLKWYKELIPSLYYPNTQGMKELLQALDTENRLELIPRIWKDIKQLGHSNKQDLVEEVLELMAREKHSPQLQVEFADCALDVKTVYNNLNHNSKLEWTSGSLGNITTLLLRGGRTDDAWAMLQLFKANNRIPGEYLLDEFLDSAKESKNNALAMDVVKLATAFSLPAAPKLATRVTTEFQLTNEDRIDLDELNATSSDSSDSSDSDKE</sequence>
<dbReference type="InParanoid" id="A0A4W3I8A9"/>
<dbReference type="GO" id="GO:0019843">
    <property type="term" value="F:rRNA binding"/>
    <property type="evidence" value="ECO:0007669"/>
    <property type="project" value="UniProtKB-KW"/>
</dbReference>
<reference evidence="13" key="4">
    <citation type="submission" date="2025-08" db="UniProtKB">
        <authorList>
            <consortium name="Ensembl"/>
        </authorList>
    </citation>
    <scope>IDENTIFICATION</scope>
</reference>
<evidence type="ECO:0000256" key="12">
    <source>
        <dbReference type="PROSITE-ProRule" id="PRU00708"/>
    </source>
</evidence>
<dbReference type="PANTHER" id="PTHR16276">
    <property type="entry name" value="PENTATRICOPEPTIDE REPEAT DOMAIN-CONTAINING PROTEIN 3"/>
    <property type="match status" value="1"/>
</dbReference>
<dbReference type="InterPro" id="IPR011990">
    <property type="entry name" value="TPR-like_helical_dom_sf"/>
</dbReference>
<reference evidence="13" key="5">
    <citation type="submission" date="2025-09" db="UniProtKB">
        <authorList>
            <consortium name="Ensembl"/>
        </authorList>
    </citation>
    <scope>IDENTIFICATION</scope>
</reference>
<dbReference type="GO" id="GO:0005840">
    <property type="term" value="C:ribosome"/>
    <property type="evidence" value="ECO:0007669"/>
    <property type="project" value="UniProtKB-KW"/>
</dbReference>
<proteinExistence type="inferred from homology"/>
<evidence type="ECO:0000256" key="9">
    <source>
        <dbReference type="ARBA" id="ARBA00023128"/>
    </source>
</evidence>
<dbReference type="KEGG" id="cmk:103181478"/>
<keyword evidence="7" id="KW-0809">Transit peptide</keyword>
<keyword evidence="5" id="KW-0810">Translation regulation</keyword>
<reference evidence="14" key="2">
    <citation type="journal article" date="2007" name="PLoS Biol.">
        <title>Survey sequencing and comparative analysis of the elephant shark (Callorhinchus milii) genome.</title>
        <authorList>
            <person name="Venkatesh B."/>
            <person name="Kirkness E.F."/>
            <person name="Loh Y.H."/>
            <person name="Halpern A.L."/>
            <person name="Lee A.P."/>
            <person name="Johnson J."/>
            <person name="Dandona N."/>
            <person name="Viswanathan L.D."/>
            <person name="Tay A."/>
            <person name="Venter J.C."/>
            <person name="Strausberg R.L."/>
            <person name="Brenner S."/>
        </authorList>
    </citation>
    <scope>NUCLEOTIDE SEQUENCE [LARGE SCALE GENOMIC DNA]</scope>
</reference>
<dbReference type="PROSITE" id="PS51375">
    <property type="entry name" value="PPR"/>
    <property type="match status" value="1"/>
</dbReference>
<dbReference type="InterPro" id="IPR055063">
    <property type="entry name" value="Rib_mS39_PPR"/>
</dbReference>
<organism evidence="13 14">
    <name type="scientific">Callorhinchus milii</name>
    <name type="common">Ghost shark</name>
    <dbReference type="NCBI Taxonomy" id="7868"/>
    <lineage>
        <taxon>Eukaryota</taxon>
        <taxon>Metazoa</taxon>
        <taxon>Chordata</taxon>
        <taxon>Craniata</taxon>
        <taxon>Vertebrata</taxon>
        <taxon>Chondrichthyes</taxon>
        <taxon>Holocephali</taxon>
        <taxon>Chimaeriformes</taxon>
        <taxon>Callorhinchidae</taxon>
        <taxon>Callorhinchus</taxon>
    </lineage>
</organism>
<dbReference type="Proteomes" id="UP000314986">
    <property type="component" value="Unassembled WGS sequence"/>
</dbReference>
<evidence type="ECO:0000256" key="11">
    <source>
        <dbReference type="ARBA" id="ARBA00035134"/>
    </source>
</evidence>
<name>A0A4W3I8A9_CALMI</name>
<evidence type="ECO:0000256" key="10">
    <source>
        <dbReference type="ARBA" id="ARBA00023274"/>
    </source>
</evidence>
<reference evidence="14" key="3">
    <citation type="journal article" date="2014" name="Nature">
        <title>Elephant shark genome provides unique insights into gnathostome evolution.</title>
        <authorList>
            <consortium name="International Elephant Shark Genome Sequencing Consortium"/>
            <person name="Venkatesh B."/>
            <person name="Lee A.P."/>
            <person name="Ravi V."/>
            <person name="Maurya A.K."/>
            <person name="Lian M.M."/>
            <person name="Swann J.B."/>
            <person name="Ohta Y."/>
            <person name="Flajnik M.F."/>
            <person name="Sutoh Y."/>
            <person name="Kasahara M."/>
            <person name="Hoon S."/>
            <person name="Gangu V."/>
            <person name="Roy S.W."/>
            <person name="Irimia M."/>
            <person name="Korzh V."/>
            <person name="Kondrychyn I."/>
            <person name="Lim Z.W."/>
            <person name="Tay B.H."/>
            <person name="Tohari S."/>
            <person name="Kong K.W."/>
            <person name="Ho S."/>
            <person name="Lorente-Galdos B."/>
            <person name="Quilez J."/>
            <person name="Marques-Bonet T."/>
            <person name="Raney B.J."/>
            <person name="Ingham P.W."/>
            <person name="Tay A."/>
            <person name="Hillier L.W."/>
            <person name="Minx P."/>
            <person name="Boehm T."/>
            <person name="Wilson R.K."/>
            <person name="Brenner S."/>
            <person name="Warren W.C."/>
        </authorList>
    </citation>
    <scope>NUCLEOTIDE SEQUENCE [LARGE SCALE GENOMIC DNA]</scope>
</reference>
<gene>
    <name evidence="13" type="primary">ptcd3</name>
</gene>
<evidence type="ECO:0000256" key="4">
    <source>
        <dbReference type="ARBA" id="ARBA00022737"/>
    </source>
</evidence>
<dbReference type="STRING" id="7868.ENSCMIP00000026324"/>
<dbReference type="GO" id="GO:0043024">
    <property type="term" value="F:ribosomal small subunit binding"/>
    <property type="evidence" value="ECO:0007669"/>
    <property type="project" value="InterPro"/>
</dbReference>
<evidence type="ECO:0000256" key="6">
    <source>
        <dbReference type="ARBA" id="ARBA00022884"/>
    </source>
</evidence>
<evidence type="ECO:0000256" key="1">
    <source>
        <dbReference type="ARBA" id="ARBA00004173"/>
    </source>
</evidence>
<dbReference type="OMA" id="FMHQEAQ"/>
<keyword evidence="8" id="KW-0689">Ribosomal protein</keyword>
<dbReference type="Ensembl" id="ENSCMIT00000026752.1">
    <property type="protein sequence ID" value="ENSCMIP00000026324.1"/>
    <property type="gene ID" value="ENSCMIG00000011500.1"/>
</dbReference>
<evidence type="ECO:0000256" key="7">
    <source>
        <dbReference type="ARBA" id="ARBA00022946"/>
    </source>
</evidence>
<dbReference type="PANTHER" id="PTHR16276:SF1">
    <property type="entry name" value="SMALL RIBOSOMAL SUBUNIT PROTEIN MS39"/>
    <property type="match status" value="1"/>
</dbReference>
<dbReference type="Pfam" id="PF13812">
    <property type="entry name" value="PPR_3"/>
    <property type="match status" value="2"/>
</dbReference>
<dbReference type="GeneID" id="103181478"/>
<dbReference type="GO" id="GO:0005739">
    <property type="term" value="C:mitochondrion"/>
    <property type="evidence" value="ECO:0007669"/>
    <property type="project" value="UniProtKB-SubCell"/>
</dbReference>
<dbReference type="Pfam" id="PF22330">
    <property type="entry name" value="Rib_mS39_PPR"/>
    <property type="match status" value="1"/>
</dbReference>
<dbReference type="GO" id="GO:1990904">
    <property type="term" value="C:ribonucleoprotein complex"/>
    <property type="evidence" value="ECO:0007669"/>
    <property type="project" value="UniProtKB-KW"/>
</dbReference>